<dbReference type="Proteomes" id="UP001272716">
    <property type="component" value="Unassembled WGS sequence"/>
</dbReference>
<keyword evidence="1" id="KW-0472">Membrane</keyword>
<keyword evidence="1" id="KW-0812">Transmembrane</keyword>
<feature type="transmembrane region" description="Helical" evidence="1">
    <location>
        <begin position="16"/>
        <end position="37"/>
    </location>
</feature>
<reference evidence="2 3" key="1">
    <citation type="submission" date="2023-10" db="EMBL/GenBank/DDBJ databases">
        <title>Draft Genome Sequence of Bacillus thuringiensis serovar. toumanoffi 4059: Identification of a Novel Cry Protein Candidate.</title>
        <authorList>
            <person name="Murdoch R.W."/>
            <person name="Gemler B."/>
            <person name="Heater B.S."/>
        </authorList>
    </citation>
    <scope>NUCLEOTIDE SEQUENCE [LARGE SCALE GENOMIC DNA]</scope>
    <source>
        <strain evidence="2 3">4059</strain>
    </source>
</reference>
<name>A0ABD5IAZ2_BACTU</name>
<evidence type="ECO:0000256" key="1">
    <source>
        <dbReference type="SAM" id="Phobius"/>
    </source>
</evidence>
<evidence type="ECO:0000313" key="3">
    <source>
        <dbReference type="Proteomes" id="UP001272716"/>
    </source>
</evidence>
<keyword evidence="1" id="KW-1133">Transmembrane helix</keyword>
<sequence length="149" mass="17307">MNEVKKTKDNKKTMKLLLWIIMIIVIVFAIISIANSWSNLVEESNEESAIRIEQSKENVRIAEKMVEKELNTSSKYFQMINRSGGYFLYGTYLNVNTGSEWIDKDLEAEVQLDSASYIVSFETKRVDSKNKEREVYEPVKIIKLIKLNS</sequence>
<dbReference type="AlphaFoldDB" id="A0ABD5IAZ2"/>
<accession>A0ABD5IAZ2</accession>
<evidence type="ECO:0000313" key="2">
    <source>
        <dbReference type="EMBL" id="MDW9213995.1"/>
    </source>
</evidence>
<comment type="caution">
    <text evidence="2">The sequence shown here is derived from an EMBL/GenBank/DDBJ whole genome shotgun (WGS) entry which is preliminary data.</text>
</comment>
<gene>
    <name evidence="2" type="ORF">BTTOUR_35185</name>
</gene>
<evidence type="ECO:0008006" key="4">
    <source>
        <dbReference type="Google" id="ProtNLM"/>
    </source>
</evidence>
<dbReference type="EMBL" id="JAWQCK010000011">
    <property type="protein sequence ID" value="MDW9213995.1"/>
    <property type="molecule type" value="Genomic_DNA"/>
</dbReference>
<protein>
    <recommendedName>
        <fullName evidence="4">DUF4878 domain-containing protein</fullName>
    </recommendedName>
</protein>
<dbReference type="RefSeq" id="WP_001006528.1">
    <property type="nucleotide sequence ID" value="NZ_JAWQCK010000011.1"/>
</dbReference>
<organism evidence="2 3">
    <name type="scientific">Bacillus thuringiensis serovar toumanoffi</name>
    <dbReference type="NCBI Taxonomy" id="180862"/>
    <lineage>
        <taxon>Bacteria</taxon>
        <taxon>Bacillati</taxon>
        <taxon>Bacillota</taxon>
        <taxon>Bacilli</taxon>
        <taxon>Bacillales</taxon>
        <taxon>Bacillaceae</taxon>
        <taxon>Bacillus</taxon>
        <taxon>Bacillus cereus group</taxon>
    </lineage>
</organism>
<proteinExistence type="predicted"/>